<dbReference type="PROSITE" id="PS51294">
    <property type="entry name" value="HTH_MYB"/>
    <property type="match status" value="2"/>
</dbReference>
<evidence type="ECO:0000256" key="6">
    <source>
        <dbReference type="ARBA" id="ARBA00023242"/>
    </source>
</evidence>
<feature type="domain" description="Myb-like" evidence="7">
    <location>
        <begin position="9"/>
        <end position="61"/>
    </location>
</feature>
<feature type="domain" description="HTH myb-type" evidence="8">
    <location>
        <begin position="66"/>
        <end position="116"/>
    </location>
</feature>
<evidence type="ECO:0000313" key="9">
    <source>
        <dbReference type="EMBL" id="OAY21722.1"/>
    </source>
</evidence>
<dbReference type="EMBL" id="KV450688">
    <property type="protein sequence ID" value="OAY21722.1"/>
    <property type="molecule type" value="Genomic_DNA"/>
</dbReference>
<keyword evidence="6" id="KW-0539">Nucleus</keyword>
<keyword evidence="4" id="KW-0238">DNA-binding</keyword>
<name>A0A199UAQ1_MANES</name>
<dbReference type="AlphaFoldDB" id="A0A199UAQ1"/>
<evidence type="ECO:0000259" key="7">
    <source>
        <dbReference type="PROSITE" id="PS50090"/>
    </source>
</evidence>
<dbReference type="OMA" id="YKNEGSG"/>
<dbReference type="GO" id="GO:0005634">
    <property type="term" value="C:nucleus"/>
    <property type="evidence" value="ECO:0007669"/>
    <property type="project" value="UniProtKB-SubCell"/>
</dbReference>
<sequence>MVRAPFFDKSGLKRGAWSPEEDEKLRAYVLRYGHWNWRKLPKFAGLSRCGKSCRLRWMNYLRPGVKHGSYSQQEDDLIMKWHQDVGNKWSLIAAKLQGRTDNEIKNYWHSHLKKIAKNKQNASGLKKVASETSQSDARENAETHEAQVFFPNSPSHLILESSPLSPETYSGKFSPITSDSAHVTPQDQSWSAESFRSFEESLGDFWTEPFVADSTYNQDVGFMPLSVFDYDDNVELLYQVMQELPGN</sequence>
<gene>
    <name evidence="9" type="ORF">MANES_S062500</name>
</gene>
<dbReference type="CDD" id="cd00167">
    <property type="entry name" value="SANT"/>
    <property type="match status" value="2"/>
</dbReference>
<proteinExistence type="predicted"/>
<dbReference type="Pfam" id="PF00249">
    <property type="entry name" value="Myb_DNA-binding"/>
    <property type="match status" value="2"/>
</dbReference>
<keyword evidence="2" id="KW-0677">Repeat</keyword>
<dbReference type="SMART" id="SM00717">
    <property type="entry name" value="SANT"/>
    <property type="match status" value="2"/>
</dbReference>
<dbReference type="InterPro" id="IPR051953">
    <property type="entry name" value="Plant_SW-associated_TFs"/>
</dbReference>
<dbReference type="InterPro" id="IPR001005">
    <property type="entry name" value="SANT/Myb"/>
</dbReference>
<organism evidence="9">
    <name type="scientific">Manihot esculenta</name>
    <name type="common">Cassava</name>
    <name type="synonym">Jatropha manihot</name>
    <dbReference type="NCBI Taxonomy" id="3983"/>
    <lineage>
        <taxon>Eukaryota</taxon>
        <taxon>Viridiplantae</taxon>
        <taxon>Streptophyta</taxon>
        <taxon>Embryophyta</taxon>
        <taxon>Tracheophyta</taxon>
        <taxon>Spermatophyta</taxon>
        <taxon>Magnoliopsida</taxon>
        <taxon>eudicotyledons</taxon>
        <taxon>Gunneridae</taxon>
        <taxon>Pentapetalae</taxon>
        <taxon>rosids</taxon>
        <taxon>fabids</taxon>
        <taxon>Malpighiales</taxon>
        <taxon>Euphorbiaceae</taxon>
        <taxon>Crotonoideae</taxon>
        <taxon>Manihoteae</taxon>
        <taxon>Manihot</taxon>
    </lineage>
</organism>
<keyword evidence="3" id="KW-0805">Transcription regulation</keyword>
<evidence type="ECO:0000256" key="2">
    <source>
        <dbReference type="ARBA" id="ARBA00022737"/>
    </source>
</evidence>
<keyword evidence="5" id="KW-0804">Transcription</keyword>
<dbReference type="OrthoDB" id="2143914at2759"/>
<protein>
    <submittedName>
        <fullName evidence="9">Uncharacterized protein</fullName>
    </submittedName>
</protein>
<evidence type="ECO:0000256" key="3">
    <source>
        <dbReference type="ARBA" id="ARBA00023015"/>
    </source>
</evidence>
<dbReference type="InterPro" id="IPR009057">
    <property type="entry name" value="Homeodomain-like_sf"/>
</dbReference>
<dbReference type="FunFam" id="1.10.10.60:FF:000001">
    <property type="entry name" value="MYB-related transcription factor"/>
    <property type="match status" value="1"/>
</dbReference>
<feature type="domain" description="Myb-like" evidence="7">
    <location>
        <begin position="62"/>
        <end position="112"/>
    </location>
</feature>
<comment type="subcellular location">
    <subcellularLocation>
        <location evidence="1">Nucleus</location>
    </subcellularLocation>
</comment>
<dbReference type="SMR" id="A0A199UAQ1"/>
<dbReference type="GO" id="GO:0003677">
    <property type="term" value="F:DNA binding"/>
    <property type="evidence" value="ECO:0007669"/>
    <property type="project" value="UniProtKB-KW"/>
</dbReference>
<dbReference type="Gene3D" id="1.10.10.60">
    <property type="entry name" value="Homeodomain-like"/>
    <property type="match status" value="2"/>
</dbReference>
<evidence type="ECO:0000256" key="4">
    <source>
        <dbReference type="ARBA" id="ARBA00023125"/>
    </source>
</evidence>
<dbReference type="SUPFAM" id="SSF46689">
    <property type="entry name" value="Homeodomain-like"/>
    <property type="match status" value="1"/>
</dbReference>
<dbReference type="InterPro" id="IPR017930">
    <property type="entry name" value="Myb_dom"/>
</dbReference>
<evidence type="ECO:0000259" key="8">
    <source>
        <dbReference type="PROSITE" id="PS51294"/>
    </source>
</evidence>
<dbReference type="PANTHER" id="PTHR47997:SF34">
    <property type="entry name" value="TRANSCRIPTION FACTOR MYB86-LIKE"/>
    <property type="match status" value="1"/>
</dbReference>
<evidence type="ECO:0000256" key="1">
    <source>
        <dbReference type="ARBA" id="ARBA00004123"/>
    </source>
</evidence>
<feature type="domain" description="HTH myb-type" evidence="8">
    <location>
        <begin position="9"/>
        <end position="65"/>
    </location>
</feature>
<reference evidence="9" key="1">
    <citation type="submission" date="2016-02" db="EMBL/GenBank/DDBJ databases">
        <title>WGS assembly of Manihot esculenta.</title>
        <authorList>
            <person name="Bredeson J.V."/>
            <person name="Prochnik S.E."/>
            <person name="Lyons J.B."/>
            <person name="Schmutz J."/>
            <person name="Grimwood J."/>
            <person name="Vrebalov J."/>
            <person name="Bart R.S."/>
            <person name="Amuge T."/>
            <person name="Ferguson M.E."/>
            <person name="Green R."/>
            <person name="Putnam N."/>
            <person name="Stites J."/>
            <person name="Rounsley S."/>
            <person name="Rokhsar D.S."/>
        </authorList>
    </citation>
    <scope>NUCLEOTIDE SEQUENCE [LARGE SCALE GENOMIC DNA]</scope>
    <source>
        <tissue evidence="9">Leaf</tissue>
    </source>
</reference>
<accession>A0A199UAQ1</accession>
<dbReference type="PANTHER" id="PTHR47997">
    <property type="entry name" value="MYB DOMAIN PROTEIN 55"/>
    <property type="match status" value="1"/>
</dbReference>
<dbReference type="Gramene" id="Manes.13G077049.1.v8.1">
    <property type="protein sequence ID" value="Manes.13G077049.1.v8.1.CDS"/>
    <property type="gene ID" value="Manes.13G077049.v8.1"/>
</dbReference>
<evidence type="ECO:0000256" key="5">
    <source>
        <dbReference type="ARBA" id="ARBA00023163"/>
    </source>
</evidence>
<dbReference type="PROSITE" id="PS50090">
    <property type="entry name" value="MYB_LIKE"/>
    <property type="match status" value="2"/>
</dbReference>